<dbReference type="STRING" id="993615.L2GJT5"/>
<name>L2GJT5_VITCO</name>
<dbReference type="RefSeq" id="XP_007605484.1">
    <property type="nucleotide sequence ID" value="XM_007605422.1"/>
</dbReference>
<dbReference type="Proteomes" id="UP000011082">
    <property type="component" value="Unassembled WGS sequence"/>
</dbReference>
<dbReference type="VEuPathDB" id="MicrosporidiaDB:VICG_02039"/>
<accession>L2GJT5</accession>
<reference evidence="2" key="1">
    <citation type="submission" date="2011-05" db="EMBL/GenBank/DDBJ databases">
        <title>The genome sequence of Vittaforma corneae strain ATCC 50505.</title>
        <authorList>
            <consortium name="The Broad Institute Genome Sequencing Platform"/>
            <person name="Cuomo C."/>
            <person name="Didier E."/>
            <person name="Bowers L."/>
            <person name="Young S.K."/>
            <person name="Zeng Q."/>
            <person name="Gargeya S."/>
            <person name="Fitzgerald M."/>
            <person name="Haas B."/>
            <person name="Abouelleil A."/>
            <person name="Alvarado L."/>
            <person name="Arachchi H.M."/>
            <person name="Berlin A."/>
            <person name="Chapman S.B."/>
            <person name="Gearin G."/>
            <person name="Goldberg J."/>
            <person name="Griggs A."/>
            <person name="Gujja S."/>
            <person name="Hansen M."/>
            <person name="Heiman D."/>
            <person name="Howarth C."/>
            <person name="Larimer J."/>
            <person name="Lui A."/>
            <person name="MacDonald P.J.P."/>
            <person name="McCowen C."/>
            <person name="Montmayeur A."/>
            <person name="Murphy C."/>
            <person name="Neiman D."/>
            <person name="Pearson M."/>
            <person name="Priest M."/>
            <person name="Roberts A."/>
            <person name="Saif S."/>
            <person name="Shea T."/>
            <person name="Sisk P."/>
            <person name="Stolte C."/>
            <person name="Sykes S."/>
            <person name="Wortman J."/>
            <person name="Nusbaum C."/>
            <person name="Birren B."/>
        </authorList>
    </citation>
    <scope>NUCLEOTIDE SEQUENCE [LARGE SCALE GENOMIC DNA]</scope>
    <source>
        <strain evidence="2">ATCC 50505</strain>
    </source>
</reference>
<keyword evidence="2" id="KW-1185">Reference proteome</keyword>
<evidence type="ECO:0000313" key="1">
    <source>
        <dbReference type="EMBL" id="ELA40899.1"/>
    </source>
</evidence>
<dbReference type="GeneID" id="19882749"/>
<dbReference type="HOGENOM" id="CLU_1078497_0_0_1"/>
<sequence length="258" mass="29132">MSFSEELKRLESERKWFDMTEHIKRGVVNSLSDADLDFSLDILSRNAVKIHPMSLTSAIVALFSYISPEKASSIIQTAISTLESSFVSQSSYFQEIATLRLHFYIASIKQKNFENIESQIIALKDAALSNDNLNLLYLVAALFYESTGNCEEAQSYLFLHAKQTGAVYNIEKLVELSIKSSTFFDFSAVSAFKEFDGLSNAPLRNLFLCLSDGDISSINTKDIFNILKTNNVDQLTTKVHLLNIIKICFKSEQKVRYL</sequence>
<evidence type="ECO:0000313" key="2">
    <source>
        <dbReference type="Proteomes" id="UP000011082"/>
    </source>
</evidence>
<proteinExistence type="predicted"/>
<dbReference type="OrthoDB" id="1093at2759"/>
<dbReference type="EMBL" id="JH370155">
    <property type="protein sequence ID" value="ELA40899.1"/>
    <property type="molecule type" value="Genomic_DNA"/>
</dbReference>
<protein>
    <submittedName>
        <fullName evidence="1">Uncharacterized protein</fullName>
    </submittedName>
</protein>
<organism evidence="1 2">
    <name type="scientific">Vittaforma corneae (strain ATCC 50505)</name>
    <name type="common">Microsporidian parasite</name>
    <name type="synonym">Nosema corneum</name>
    <dbReference type="NCBI Taxonomy" id="993615"/>
    <lineage>
        <taxon>Eukaryota</taxon>
        <taxon>Fungi</taxon>
        <taxon>Fungi incertae sedis</taxon>
        <taxon>Microsporidia</taxon>
        <taxon>Nosematidae</taxon>
        <taxon>Vittaforma</taxon>
    </lineage>
</organism>
<gene>
    <name evidence="1" type="ORF">VICG_02039</name>
</gene>
<dbReference type="InParanoid" id="L2GJT5"/>
<dbReference type="AlphaFoldDB" id="L2GJT5"/>